<gene>
    <name evidence="2" type="ORF">K2U94_04000</name>
</gene>
<sequence>MARDDEEIFAPKKAPQRHELGQPLDALSVDELTERIELLQDEIGRLSAARERKSASRTAADAFFKKP</sequence>
<evidence type="ECO:0000313" key="3">
    <source>
        <dbReference type="Proteomes" id="UP001139104"/>
    </source>
</evidence>
<name>A0ABS9Z428_9HYPH</name>
<dbReference type="EMBL" id="JAIVFP010000001">
    <property type="protein sequence ID" value="MCI4681932.1"/>
    <property type="molecule type" value="Genomic_DNA"/>
</dbReference>
<dbReference type="Proteomes" id="UP001139104">
    <property type="component" value="Unassembled WGS sequence"/>
</dbReference>
<keyword evidence="3" id="KW-1185">Reference proteome</keyword>
<evidence type="ECO:0000313" key="2">
    <source>
        <dbReference type="EMBL" id="MCI4681932.1"/>
    </source>
</evidence>
<dbReference type="RefSeq" id="WP_243065971.1">
    <property type="nucleotide sequence ID" value="NZ_JAIVFK010000003.1"/>
</dbReference>
<organism evidence="2 3">
    <name type="scientific">Candidatus Rhodoblastus alkanivorans</name>
    <dbReference type="NCBI Taxonomy" id="2954117"/>
    <lineage>
        <taxon>Bacteria</taxon>
        <taxon>Pseudomonadati</taxon>
        <taxon>Pseudomonadota</taxon>
        <taxon>Alphaproteobacteria</taxon>
        <taxon>Hyphomicrobiales</taxon>
        <taxon>Rhodoblastaceae</taxon>
        <taxon>Rhodoblastus</taxon>
    </lineage>
</organism>
<dbReference type="InterPro" id="IPR009579">
    <property type="entry name" value="DUF1192"/>
</dbReference>
<reference evidence="2" key="1">
    <citation type="journal article" date="2022" name="ISME J.">
        <title>Identification of active gaseous-alkane degraders at natural gas seeps.</title>
        <authorList>
            <person name="Farhan Ul Haque M."/>
            <person name="Hernandez M."/>
            <person name="Crombie A.T."/>
            <person name="Murrell J.C."/>
        </authorList>
    </citation>
    <scope>NUCLEOTIDE SEQUENCE</scope>
    <source>
        <strain evidence="2">PC2</strain>
    </source>
</reference>
<proteinExistence type="predicted"/>
<feature type="region of interest" description="Disordered" evidence="1">
    <location>
        <begin position="48"/>
        <end position="67"/>
    </location>
</feature>
<dbReference type="Pfam" id="PF06698">
    <property type="entry name" value="DUF1192"/>
    <property type="match status" value="1"/>
</dbReference>
<accession>A0ABS9Z428</accession>
<evidence type="ECO:0000256" key="1">
    <source>
        <dbReference type="SAM" id="MobiDB-lite"/>
    </source>
</evidence>
<protein>
    <submittedName>
        <fullName evidence="2">DUF1192 domain-containing protein</fullName>
    </submittedName>
</protein>
<comment type="caution">
    <text evidence="2">The sequence shown here is derived from an EMBL/GenBank/DDBJ whole genome shotgun (WGS) entry which is preliminary data.</text>
</comment>